<keyword evidence="5 9" id="KW-0312">Gluconeogenesis</keyword>
<keyword evidence="9" id="KW-0597">Phosphoprotein</keyword>
<keyword evidence="12" id="KW-1185">Reference proteome</keyword>
<dbReference type="GO" id="GO:0019563">
    <property type="term" value="P:glycerol catabolic process"/>
    <property type="evidence" value="ECO:0007669"/>
    <property type="project" value="TreeGrafter"/>
</dbReference>
<comment type="subcellular location">
    <subcellularLocation>
        <location evidence="9 10">Cytoplasm</location>
    </subcellularLocation>
</comment>
<evidence type="ECO:0000256" key="9">
    <source>
        <dbReference type="HAMAP-Rule" id="MF_00147"/>
    </source>
</evidence>
<dbReference type="GO" id="GO:0046166">
    <property type="term" value="P:glyceraldehyde-3-phosphate biosynthetic process"/>
    <property type="evidence" value="ECO:0007669"/>
    <property type="project" value="TreeGrafter"/>
</dbReference>
<evidence type="ECO:0000256" key="3">
    <source>
        <dbReference type="ARBA" id="ARBA00011940"/>
    </source>
</evidence>
<dbReference type="GO" id="GO:0005829">
    <property type="term" value="C:cytosol"/>
    <property type="evidence" value="ECO:0007669"/>
    <property type="project" value="TreeGrafter"/>
</dbReference>
<proteinExistence type="inferred from homology"/>
<evidence type="ECO:0000256" key="1">
    <source>
        <dbReference type="ARBA" id="ARBA00004680"/>
    </source>
</evidence>
<accession>A0A9X4AI08</accession>
<dbReference type="AlphaFoldDB" id="A0A9X4AI08"/>
<dbReference type="GO" id="GO:0004807">
    <property type="term" value="F:triose-phosphate isomerase activity"/>
    <property type="evidence" value="ECO:0007669"/>
    <property type="project" value="UniProtKB-UniRule"/>
</dbReference>
<dbReference type="Pfam" id="PF00121">
    <property type="entry name" value="TIM"/>
    <property type="match status" value="1"/>
</dbReference>
<keyword evidence="7 9" id="KW-0324">Glycolysis</keyword>
<protein>
    <recommendedName>
        <fullName evidence="4 9">Triosephosphate isomerase</fullName>
        <shortName evidence="9">TIM</shortName>
        <shortName evidence="9">TPI</shortName>
        <ecNumber evidence="3 9">5.3.1.1</ecNumber>
    </recommendedName>
    <alternativeName>
        <fullName evidence="9">Triose-phosphate isomerase</fullName>
    </alternativeName>
</protein>
<comment type="subunit">
    <text evidence="9 10">Homodimer.</text>
</comment>
<comment type="function">
    <text evidence="9">Involved in the gluconeogenesis. Catalyzes stereospecifically the conversion of dihydroxyacetone phosphate (DHAP) to D-glyceraldehyde-3-phosphate (G3P).</text>
</comment>
<dbReference type="PANTHER" id="PTHR21139:SF42">
    <property type="entry name" value="TRIOSEPHOSPHATE ISOMERASE"/>
    <property type="match status" value="1"/>
</dbReference>
<dbReference type="Proteomes" id="UP001145072">
    <property type="component" value="Unassembled WGS sequence"/>
</dbReference>
<keyword evidence="6 9" id="KW-0963">Cytoplasm</keyword>
<dbReference type="NCBIfam" id="TIGR00419">
    <property type="entry name" value="tim"/>
    <property type="match status" value="1"/>
</dbReference>
<dbReference type="RefSeq" id="WP_259869152.1">
    <property type="nucleotide sequence ID" value="NZ_JAMQJZ010000005.1"/>
</dbReference>
<evidence type="ECO:0000256" key="5">
    <source>
        <dbReference type="ARBA" id="ARBA00022432"/>
    </source>
</evidence>
<evidence type="ECO:0000313" key="12">
    <source>
        <dbReference type="Proteomes" id="UP001145072"/>
    </source>
</evidence>
<dbReference type="PANTHER" id="PTHR21139">
    <property type="entry name" value="TRIOSEPHOSPHATE ISOMERASE"/>
    <property type="match status" value="1"/>
</dbReference>
<dbReference type="PROSITE" id="PS00171">
    <property type="entry name" value="TIM_1"/>
    <property type="match status" value="1"/>
</dbReference>
<dbReference type="EMBL" id="JAMQJZ010000005">
    <property type="protein sequence ID" value="MDC3420506.1"/>
    <property type="molecule type" value="Genomic_DNA"/>
</dbReference>
<dbReference type="GO" id="GO:0006096">
    <property type="term" value="P:glycolytic process"/>
    <property type="evidence" value="ECO:0007669"/>
    <property type="project" value="UniProtKB-UniRule"/>
</dbReference>
<feature type="binding site" evidence="9">
    <location>
        <position position="213"/>
    </location>
    <ligand>
        <name>substrate</name>
    </ligand>
</feature>
<comment type="catalytic activity">
    <reaction evidence="9 10">
        <text>D-glyceraldehyde 3-phosphate = dihydroxyacetone phosphate</text>
        <dbReference type="Rhea" id="RHEA:18585"/>
        <dbReference type="ChEBI" id="CHEBI:57642"/>
        <dbReference type="ChEBI" id="CHEBI:59776"/>
        <dbReference type="EC" id="5.3.1.1"/>
    </reaction>
</comment>
<dbReference type="PROSITE" id="PS51440">
    <property type="entry name" value="TIM_2"/>
    <property type="match status" value="1"/>
</dbReference>
<comment type="pathway">
    <text evidence="1 9 10">Carbohydrate degradation; glycolysis; D-glyceraldehyde 3-phosphate from glycerone phosphate: step 1/1.</text>
</comment>
<gene>
    <name evidence="9 11" type="primary">tpiA</name>
    <name evidence="11" type="ORF">NC661_09020</name>
</gene>
<dbReference type="Gene3D" id="3.20.20.70">
    <property type="entry name" value="Aldolase class I"/>
    <property type="match status" value="1"/>
</dbReference>
<evidence type="ECO:0000256" key="4">
    <source>
        <dbReference type="ARBA" id="ARBA00019397"/>
    </source>
</evidence>
<dbReference type="InterPro" id="IPR013785">
    <property type="entry name" value="Aldolase_TIM"/>
</dbReference>
<comment type="similarity">
    <text evidence="2 9 10">Belongs to the triosephosphate isomerase family.</text>
</comment>
<feature type="active site" description="Electrophile" evidence="9">
    <location>
        <position position="95"/>
    </location>
</feature>
<evidence type="ECO:0000256" key="2">
    <source>
        <dbReference type="ARBA" id="ARBA00007422"/>
    </source>
</evidence>
<feature type="active site" description="Proton acceptor" evidence="9">
    <location>
        <position position="167"/>
    </location>
</feature>
<name>A0A9X4AI08_9BACI</name>
<dbReference type="InterPro" id="IPR022896">
    <property type="entry name" value="TrioseP_Isoase_bac/euk"/>
</dbReference>
<evidence type="ECO:0000256" key="8">
    <source>
        <dbReference type="ARBA" id="ARBA00023235"/>
    </source>
</evidence>
<dbReference type="InterPro" id="IPR000652">
    <property type="entry name" value="Triosephosphate_isomerase"/>
</dbReference>
<evidence type="ECO:0000256" key="6">
    <source>
        <dbReference type="ARBA" id="ARBA00022490"/>
    </source>
</evidence>
<dbReference type="EC" id="5.3.1.1" evidence="3 9"/>
<dbReference type="SUPFAM" id="SSF51351">
    <property type="entry name" value="Triosephosphate isomerase (TIM)"/>
    <property type="match status" value="1"/>
</dbReference>
<feature type="modified residue" description="Phosphoserine" evidence="9">
    <location>
        <position position="213"/>
    </location>
</feature>
<organism evidence="11 12">
    <name type="scientific">Aquibacillus koreensis</name>
    <dbReference type="NCBI Taxonomy" id="279446"/>
    <lineage>
        <taxon>Bacteria</taxon>
        <taxon>Bacillati</taxon>
        <taxon>Bacillota</taxon>
        <taxon>Bacilli</taxon>
        <taxon>Bacillales</taxon>
        <taxon>Bacillaceae</taxon>
        <taxon>Aquibacillus</taxon>
    </lineage>
</organism>
<evidence type="ECO:0000256" key="10">
    <source>
        <dbReference type="RuleBase" id="RU363013"/>
    </source>
</evidence>
<evidence type="ECO:0000256" key="7">
    <source>
        <dbReference type="ARBA" id="ARBA00023152"/>
    </source>
</evidence>
<dbReference type="CDD" id="cd00311">
    <property type="entry name" value="TIM"/>
    <property type="match status" value="1"/>
</dbReference>
<keyword evidence="8 9" id="KW-0413">Isomerase</keyword>
<dbReference type="GO" id="GO:0006094">
    <property type="term" value="P:gluconeogenesis"/>
    <property type="evidence" value="ECO:0007669"/>
    <property type="project" value="UniProtKB-UniRule"/>
</dbReference>
<feature type="binding site" evidence="9">
    <location>
        <position position="173"/>
    </location>
    <ligand>
        <name>substrate</name>
    </ligand>
</feature>
<sequence>MRKKVIAGNWKMNKVLAEAEQFIADTKNSVPANDKVESVVCAPFVYLAALVDKAAGSDVKIAAQNMHFEDDGAFTGEVSPVMLKDIGVTYVVLGHSERREYFAETDETVNKKAHAAFNHGLTPIVCVGETLEQRESNETMTLVEDQVKKALAGLSEAQVKETIIAYEPIWAIGTGKTATSEQANEVCTHIRKVVAEAVSADAAEAVRIQYGGSVKPANVDELLSQSDIDGALVGGASLEADSFLKLVEAGAK</sequence>
<comment type="pathway">
    <text evidence="9 10">Carbohydrate biosynthesis; gluconeogenesis.</text>
</comment>
<dbReference type="HAMAP" id="MF_00147_B">
    <property type="entry name" value="TIM_B"/>
    <property type="match status" value="1"/>
</dbReference>
<reference evidence="11" key="1">
    <citation type="submission" date="2022-06" db="EMBL/GenBank/DDBJ databases">
        <title>Aquibacillus sp. a new bacterium isolated from soil saline samples.</title>
        <authorList>
            <person name="Galisteo C."/>
            <person name="De La Haba R."/>
            <person name="Sanchez-Porro C."/>
            <person name="Ventosa A."/>
        </authorList>
    </citation>
    <scope>NUCLEOTIDE SEQUENCE</scope>
    <source>
        <strain evidence="11">JCM 12387</strain>
    </source>
</reference>
<dbReference type="InterPro" id="IPR035990">
    <property type="entry name" value="TIM_sf"/>
</dbReference>
<feature type="binding site" evidence="9">
    <location>
        <begin position="234"/>
        <end position="235"/>
    </location>
    <ligand>
        <name>substrate</name>
    </ligand>
</feature>
<evidence type="ECO:0000313" key="11">
    <source>
        <dbReference type="EMBL" id="MDC3420506.1"/>
    </source>
</evidence>
<dbReference type="InterPro" id="IPR020861">
    <property type="entry name" value="Triosephosphate_isomerase_AS"/>
</dbReference>
<comment type="caution">
    <text evidence="11">The sequence shown here is derived from an EMBL/GenBank/DDBJ whole genome shotgun (WGS) entry which is preliminary data.</text>
</comment>
<dbReference type="FunFam" id="3.20.20.70:FF:000016">
    <property type="entry name" value="Triosephosphate isomerase"/>
    <property type="match status" value="1"/>
</dbReference>
<feature type="binding site" evidence="9">
    <location>
        <begin position="9"/>
        <end position="11"/>
    </location>
    <ligand>
        <name>substrate</name>
    </ligand>
</feature>